<feature type="compositionally biased region" description="Low complexity" evidence="1">
    <location>
        <begin position="12"/>
        <end position="23"/>
    </location>
</feature>
<name>A0AAV2GAX3_9ROSI</name>
<gene>
    <name evidence="2" type="ORF">LTRI10_LOCUS46366</name>
</gene>
<feature type="compositionally biased region" description="Basic and acidic residues" evidence="1">
    <location>
        <begin position="228"/>
        <end position="246"/>
    </location>
</feature>
<feature type="region of interest" description="Disordered" evidence="1">
    <location>
        <begin position="1"/>
        <end position="134"/>
    </location>
</feature>
<feature type="compositionally biased region" description="Low complexity" evidence="1">
    <location>
        <begin position="194"/>
        <end position="210"/>
    </location>
</feature>
<dbReference type="Proteomes" id="UP001497516">
    <property type="component" value="Chromosome 8"/>
</dbReference>
<evidence type="ECO:0000313" key="3">
    <source>
        <dbReference type="Proteomes" id="UP001497516"/>
    </source>
</evidence>
<evidence type="ECO:0000313" key="2">
    <source>
        <dbReference type="EMBL" id="CAL1406655.1"/>
    </source>
</evidence>
<dbReference type="EMBL" id="OZ034821">
    <property type="protein sequence ID" value="CAL1406655.1"/>
    <property type="molecule type" value="Genomic_DNA"/>
</dbReference>
<feature type="compositionally biased region" description="Low complexity" evidence="1">
    <location>
        <begin position="78"/>
        <end position="105"/>
    </location>
</feature>
<organism evidence="2 3">
    <name type="scientific">Linum trigynum</name>
    <dbReference type="NCBI Taxonomy" id="586398"/>
    <lineage>
        <taxon>Eukaryota</taxon>
        <taxon>Viridiplantae</taxon>
        <taxon>Streptophyta</taxon>
        <taxon>Embryophyta</taxon>
        <taxon>Tracheophyta</taxon>
        <taxon>Spermatophyta</taxon>
        <taxon>Magnoliopsida</taxon>
        <taxon>eudicotyledons</taxon>
        <taxon>Gunneridae</taxon>
        <taxon>Pentapetalae</taxon>
        <taxon>rosids</taxon>
        <taxon>fabids</taxon>
        <taxon>Malpighiales</taxon>
        <taxon>Linaceae</taxon>
        <taxon>Linum</taxon>
    </lineage>
</organism>
<evidence type="ECO:0000256" key="1">
    <source>
        <dbReference type="SAM" id="MobiDB-lite"/>
    </source>
</evidence>
<feature type="compositionally biased region" description="Basic and acidic residues" evidence="1">
    <location>
        <begin position="267"/>
        <end position="297"/>
    </location>
</feature>
<feature type="region of interest" description="Disordered" evidence="1">
    <location>
        <begin position="194"/>
        <end position="387"/>
    </location>
</feature>
<feature type="compositionally biased region" description="Basic and acidic residues" evidence="1">
    <location>
        <begin position="65"/>
        <end position="76"/>
    </location>
</feature>
<protein>
    <submittedName>
        <fullName evidence="2">Uncharacterized protein</fullName>
    </submittedName>
</protein>
<sequence>MGCCASKSSDESNATSFPASSSSHHPKARRRYHNKRYPAAHPSSPKPPNNKAHHAAVSPLTSFDDVDRVKVKEVLTERPPSASRPRPTSAPRARNNSANNSIDGPAAKKKSGPAASSFSFDKKDSPAAGDRNQTIPLASDIWSITGAAPMAAPPKRGNHGAAAAIQLSSEIWSIANGPPRMAPPPMMMMSSAAAAAAARRPGPVPFAAPRKYSSPGKRESAVELNRYSAERERGSTMSPVKREAWKKNSYGSPGSRRGERQGPYLAGRERPSPLSRESERERRPVAISPQKREKERNSSGSLRNGGGSSEMRRWADMEEEGYGRRSAGSPAVREGKKNGRGSWGVSASPDKENARKTNKGRNATVSPSGRGNESSDSSLSIEGFVFL</sequence>
<feature type="compositionally biased region" description="Polar residues" evidence="1">
    <location>
        <begin position="360"/>
        <end position="380"/>
    </location>
</feature>
<accession>A0AAV2GAX3</accession>
<keyword evidence="3" id="KW-1185">Reference proteome</keyword>
<dbReference type="AlphaFoldDB" id="A0AAV2GAX3"/>
<feature type="compositionally biased region" description="Basic residues" evidence="1">
    <location>
        <begin position="24"/>
        <end position="38"/>
    </location>
</feature>
<reference evidence="2 3" key="1">
    <citation type="submission" date="2024-04" db="EMBL/GenBank/DDBJ databases">
        <authorList>
            <person name="Fracassetti M."/>
        </authorList>
    </citation>
    <scope>NUCLEOTIDE SEQUENCE [LARGE SCALE GENOMIC DNA]</scope>
</reference>
<proteinExistence type="predicted"/>